<dbReference type="Pfam" id="PF08241">
    <property type="entry name" value="Methyltransf_11"/>
    <property type="match status" value="1"/>
</dbReference>
<name>A0ABM6QDH4_9PROT</name>
<sequence>MKKFDIHKWRPELGAGGYANDDSNMAFYLRIHAILPKNAVILDLGAGRGPNLEMASKSQFRWKFMNLYEHCQHLIAADIDPIVTENMFAHETIVLKPNAPYPFKDNQFDIIISDWVLEHIDDISSFSSELYRILKPGGWFCARTPNKFGLIGLGVNFLGAFEHIILPWLQPERQTIDVFPKHHKLNTLSALSTAFKKDHWHNCTYRVSTQPAYHANKNWLFWATEKWQKFSPECMKTIILVFMQKKPSDNQQKIKN</sequence>
<evidence type="ECO:0000259" key="1">
    <source>
        <dbReference type="Pfam" id="PF08241"/>
    </source>
</evidence>
<dbReference type="RefSeq" id="WP_101285834.1">
    <property type="nucleotide sequence ID" value="NZ_CP024199.1"/>
</dbReference>
<reference evidence="2 3" key="1">
    <citation type="submission" date="2017-10" db="EMBL/GenBank/DDBJ databases">
        <title>Biodiversity and function of Thalassospira species in the particle-attached aromatic-hydrocarbon-degrading consortia from the surface seawater of the China South Sea.</title>
        <authorList>
            <person name="Dong C."/>
            <person name="Liu R."/>
            <person name="Shao Z."/>
        </authorList>
    </citation>
    <scope>NUCLEOTIDE SEQUENCE [LARGE SCALE GENOMIC DNA]</scope>
    <source>
        <strain evidence="2 3">CSC3H3</strain>
    </source>
</reference>
<keyword evidence="3" id="KW-1185">Reference proteome</keyword>
<keyword evidence="2" id="KW-0489">Methyltransferase</keyword>
<accession>A0ABM6QDH4</accession>
<dbReference type="Proteomes" id="UP000233458">
    <property type="component" value="Chromosome"/>
</dbReference>
<keyword evidence="2" id="KW-0808">Transferase</keyword>
<dbReference type="EMBL" id="CP024199">
    <property type="protein sequence ID" value="AUG54544.1"/>
    <property type="molecule type" value="Genomic_DNA"/>
</dbReference>
<organism evidence="2 3">
    <name type="scientific">Thalassospira marina</name>
    <dbReference type="NCBI Taxonomy" id="2048283"/>
    <lineage>
        <taxon>Bacteria</taxon>
        <taxon>Pseudomonadati</taxon>
        <taxon>Pseudomonadota</taxon>
        <taxon>Alphaproteobacteria</taxon>
        <taxon>Rhodospirillales</taxon>
        <taxon>Thalassospiraceae</taxon>
        <taxon>Thalassospira</taxon>
    </lineage>
</organism>
<dbReference type="Gene3D" id="3.40.50.150">
    <property type="entry name" value="Vaccinia Virus protein VP39"/>
    <property type="match status" value="1"/>
</dbReference>
<evidence type="ECO:0000313" key="2">
    <source>
        <dbReference type="EMBL" id="AUG54544.1"/>
    </source>
</evidence>
<dbReference type="InterPro" id="IPR029063">
    <property type="entry name" value="SAM-dependent_MTases_sf"/>
</dbReference>
<dbReference type="SUPFAM" id="SSF53335">
    <property type="entry name" value="S-adenosyl-L-methionine-dependent methyltransferases"/>
    <property type="match status" value="1"/>
</dbReference>
<proteinExistence type="predicted"/>
<dbReference type="InterPro" id="IPR013216">
    <property type="entry name" value="Methyltransf_11"/>
</dbReference>
<gene>
    <name evidence="2" type="ORF">CSC3H3_18845</name>
</gene>
<dbReference type="CDD" id="cd02440">
    <property type="entry name" value="AdoMet_MTases"/>
    <property type="match status" value="1"/>
</dbReference>
<feature type="domain" description="Methyltransferase type 11" evidence="1">
    <location>
        <begin position="68"/>
        <end position="141"/>
    </location>
</feature>
<evidence type="ECO:0000313" key="3">
    <source>
        <dbReference type="Proteomes" id="UP000233458"/>
    </source>
</evidence>
<dbReference type="GO" id="GO:0008168">
    <property type="term" value="F:methyltransferase activity"/>
    <property type="evidence" value="ECO:0007669"/>
    <property type="project" value="UniProtKB-KW"/>
</dbReference>
<protein>
    <submittedName>
        <fullName evidence="2">SAM-dependent methyltransferase</fullName>
    </submittedName>
</protein>
<dbReference type="GO" id="GO:0032259">
    <property type="term" value="P:methylation"/>
    <property type="evidence" value="ECO:0007669"/>
    <property type="project" value="UniProtKB-KW"/>
</dbReference>